<comment type="caution">
    <text evidence="1">The sequence shown here is derived from an EMBL/GenBank/DDBJ whole genome shotgun (WGS) entry which is preliminary data.</text>
</comment>
<keyword evidence="2" id="KW-1185">Reference proteome</keyword>
<protein>
    <submittedName>
        <fullName evidence="1">Uncharacterized protein</fullName>
    </submittedName>
</protein>
<name>A0ACC1NQZ4_9HYPO</name>
<accession>A0ACC1NQZ4</accession>
<sequence>MLLSSNGEKVYVGNTAAISMLEFLRNTMRRQAGPSPFTESRQRHMMLEVGVRRSLSAGKTDTKFSDYLANSERFTLIQLFQAVSNGLLCIDVDNIFDRGGIGDADDIDSRNSMPQDDLVAVYCMIAIGAQCRGRDEEDFKCSIAYFAEAQRLSFSGMLLDPSVAMVRNFLLMAFYMFCVCRRNTAMMYLGVSSRAATILGLHLPEIDEALPPKIRSMRAQTWKSLRVLDLLCNAILGRPTAIPGIRPGSHSNGESPYTMAEGFLEQLRSWAQALPEELRQSLTEGSHGFQTQTHQSSCIGKIHVTCCYYFGVMLTTRQFLVTEAITLLQRQPSSQGGHRQESAGPSRANLGEKLQQLSKACVSAAAYLTQICFDAGNSELLLGNMCILQAWVFAAGLVLGLSTLVQSDALGCDVQLRLASSRGVLARLSRLSPQAGRYHTILTDFAEAIESYHRKRQQGREVPPAGLLLERILLPADVASNEGTENMQQPFQSASKSRESAAQQAIDDVENPLDGMLWSQMASTMFSPSITDEVGFQLLWDDYVPAVEMEEGMLGGDFTTTL</sequence>
<evidence type="ECO:0000313" key="2">
    <source>
        <dbReference type="Proteomes" id="UP001143910"/>
    </source>
</evidence>
<dbReference type="EMBL" id="JANJQO010000145">
    <property type="protein sequence ID" value="KAJ2981218.1"/>
    <property type="molecule type" value="Genomic_DNA"/>
</dbReference>
<gene>
    <name evidence="1" type="ORF">NQ176_g2167</name>
</gene>
<dbReference type="Proteomes" id="UP001143910">
    <property type="component" value="Unassembled WGS sequence"/>
</dbReference>
<organism evidence="1 2">
    <name type="scientific">Zarea fungicola</name>
    <dbReference type="NCBI Taxonomy" id="93591"/>
    <lineage>
        <taxon>Eukaryota</taxon>
        <taxon>Fungi</taxon>
        <taxon>Dikarya</taxon>
        <taxon>Ascomycota</taxon>
        <taxon>Pezizomycotina</taxon>
        <taxon>Sordariomycetes</taxon>
        <taxon>Hypocreomycetidae</taxon>
        <taxon>Hypocreales</taxon>
        <taxon>Cordycipitaceae</taxon>
        <taxon>Zarea</taxon>
    </lineage>
</organism>
<evidence type="ECO:0000313" key="1">
    <source>
        <dbReference type="EMBL" id="KAJ2981218.1"/>
    </source>
</evidence>
<reference evidence="1" key="1">
    <citation type="submission" date="2022-08" db="EMBL/GenBank/DDBJ databases">
        <title>Genome Sequence of Lecanicillium fungicola.</title>
        <authorList>
            <person name="Buettner E."/>
        </authorList>
    </citation>
    <scope>NUCLEOTIDE SEQUENCE</scope>
    <source>
        <strain evidence="1">Babe33</strain>
    </source>
</reference>
<proteinExistence type="predicted"/>